<evidence type="ECO:0000313" key="2">
    <source>
        <dbReference type="EMBL" id="TWT52907.1"/>
    </source>
</evidence>
<dbReference type="EMBL" id="SJPI01000001">
    <property type="protein sequence ID" value="TWT52907.1"/>
    <property type="molecule type" value="Genomic_DNA"/>
</dbReference>
<dbReference type="Proteomes" id="UP000316598">
    <property type="component" value="Unassembled WGS sequence"/>
</dbReference>
<protein>
    <recommendedName>
        <fullName evidence="1">DUF1559 domain-containing protein</fullName>
    </recommendedName>
</protein>
<comment type="caution">
    <text evidence="2">The sequence shown here is derived from an EMBL/GenBank/DDBJ whole genome shotgun (WGS) entry which is preliminary data.</text>
</comment>
<proteinExistence type="predicted"/>
<gene>
    <name evidence="2" type="ORF">Pla22_05350</name>
</gene>
<evidence type="ECO:0000313" key="3">
    <source>
        <dbReference type="Proteomes" id="UP000316598"/>
    </source>
</evidence>
<dbReference type="Pfam" id="PF07596">
    <property type="entry name" value="SBP_bac_10"/>
    <property type="match status" value="1"/>
</dbReference>
<dbReference type="AlphaFoldDB" id="A0A5C5WQU3"/>
<sequence length="57" mass="6242">MVIETDAPGISFHNNWGSPHSAGAVFSRLDGSVEMVTTQIDVELFRSLLFPHDSEVP</sequence>
<feature type="domain" description="DUF1559" evidence="1">
    <location>
        <begin position="12"/>
        <end position="43"/>
    </location>
</feature>
<reference evidence="2 3" key="1">
    <citation type="submission" date="2019-02" db="EMBL/GenBank/DDBJ databases">
        <title>Deep-cultivation of Planctomycetes and their phenomic and genomic characterization uncovers novel biology.</title>
        <authorList>
            <person name="Wiegand S."/>
            <person name="Jogler M."/>
            <person name="Boedeker C."/>
            <person name="Pinto D."/>
            <person name="Vollmers J."/>
            <person name="Rivas-Marin E."/>
            <person name="Kohn T."/>
            <person name="Peeters S.H."/>
            <person name="Heuer A."/>
            <person name="Rast P."/>
            <person name="Oberbeckmann S."/>
            <person name="Bunk B."/>
            <person name="Jeske O."/>
            <person name="Meyerdierks A."/>
            <person name="Storesund J.E."/>
            <person name="Kallscheuer N."/>
            <person name="Luecker S."/>
            <person name="Lage O.M."/>
            <person name="Pohl T."/>
            <person name="Merkel B.J."/>
            <person name="Hornburger P."/>
            <person name="Mueller R.-W."/>
            <person name="Bruemmer F."/>
            <person name="Labrenz M."/>
            <person name="Spormann A.M."/>
            <person name="Op Den Camp H."/>
            <person name="Overmann J."/>
            <person name="Amann R."/>
            <person name="Jetten M.S.M."/>
            <person name="Mascher T."/>
            <person name="Medema M.H."/>
            <person name="Devos D.P."/>
            <person name="Kaster A.-K."/>
            <person name="Ovreas L."/>
            <person name="Rohde M."/>
            <person name="Galperin M.Y."/>
            <person name="Jogler C."/>
        </authorList>
    </citation>
    <scope>NUCLEOTIDE SEQUENCE [LARGE SCALE GENOMIC DNA]</scope>
    <source>
        <strain evidence="2 3">Pla22</strain>
    </source>
</reference>
<keyword evidence="3" id="KW-1185">Reference proteome</keyword>
<dbReference type="InterPro" id="IPR011453">
    <property type="entry name" value="DUF1559"/>
</dbReference>
<accession>A0A5C5WQU3</accession>
<organism evidence="2 3">
    <name type="scientific">Rubripirellula amarantea</name>
    <dbReference type="NCBI Taxonomy" id="2527999"/>
    <lineage>
        <taxon>Bacteria</taxon>
        <taxon>Pseudomonadati</taxon>
        <taxon>Planctomycetota</taxon>
        <taxon>Planctomycetia</taxon>
        <taxon>Pirellulales</taxon>
        <taxon>Pirellulaceae</taxon>
        <taxon>Rubripirellula</taxon>
    </lineage>
</organism>
<name>A0A5C5WQU3_9BACT</name>
<evidence type="ECO:0000259" key="1">
    <source>
        <dbReference type="Pfam" id="PF07596"/>
    </source>
</evidence>